<dbReference type="InterPro" id="IPR003959">
    <property type="entry name" value="ATPase_AAA_core"/>
</dbReference>
<comment type="caution">
    <text evidence="3">The sequence shown here is derived from an EMBL/GenBank/DDBJ whole genome shotgun (WGS) entry which is preliminary data.</text>
</comment>
<organism evidence="3 4">
    <name type="scientific">Hymenobacter ruricola</name>
    <dbReference type="NCBI Taxonomy" id="2791023"/>
    <lineage>
        <taxon>Bacteria</taxon>
        <taxon>Pseudomonadati</taxon>
        <taxon>Bacteroidota</taxon>
        <taxon>Cytophagia</taxon>
        <taxon>Cytophagales</taxon>
        <taxon>Hymenobacteraceae</taxon>
        <taxon>Hymenobacter</taxon>
    </lineage>
</organism>
<dbReference type="PIRSF" id="PIRSF029347">
    <property type="entry name" value="RecF"/>
    <property type="match status" value="1"/>
</dbReference>
<protein>
    <submittedName>
        <fullName evidence="3">AAA family ATPase</fullName>
    </submittedName>
</protein>
<keyword evidence="4" id="KW-1185">Reference proteome</keyword>
<feature type="domain" description="ATPase AAA-type core" evidence="2">
    <location>
        <begin position="289"/>
        <end position="386"/>
    </location>
</feature>
<gene>
    <name evidence="3" type="ORF">I2H31_16920</name>
</gene>
<dbReference type="SUPFAM" id="SSF52540">
    <property type="entry name" value="P-loop containing nucleoside triphosphate hydrolases"/>
    <property type="match status" value="1"/>
</dbReference>
<evidence type="ECO:0000259" key="1">
    <source>
        <dbReference type="Pfam" id="PF13175"/>
    </source>
</evidence>
<evidence type="ECO:0000313" key="4">
    <source>
        <dbReference type="Proteomes" id="UP000618931"/>
    </source>
</evidence>
<dbReference type="InterPro" id="IPR041685">
    <property type="entry name" value="AAA_GajA/Old/RecF-like"/>
</dbReference>
<dbReference type="Pfam" id="PF13175">
    <property type="entry name" value="AAA_15"/>
    <property type="match status" value="1"/>
</dbReference>
<evidence type="ECO:0000259" key="2">
    <source>
        <dbReference type="Pfam" id="PF13304"/>
    </source>
</evidence>
<dbReference type="PANTHER" id="PTHR32182:SF25">
    <property type="entry name" value="SLR1056 PROTEIN"/>
    <property type="match status" value="1"/>
</dbReference>
<accession>A0ABS0I738</accession>
<dbReference type="Proteomes" id="UP000618931">
    <property type="component" value="Unassembled WGS sequence"/>
</dbReference>
<dbReference type="Gene3D" id="3.40.50.300">
    <property type="entry name" value="P-loop containing nucleotide triphosphate hydrolases"/>
    <property type="match status" value="2"/>
</dbReference>
<dbReference type="InterPro" id="IPR027417">
    <property type="entry name" value="P-loop_NTPase"/>
</dbReference>
<dbReference type="RefSeq" id="WP_196294232.1">
    <property type="nucleotide sequence ID" value="NZ_JADQDM010000009.1"/>
</dbReference>
<evidence type="ECO:0000313" key="3">
    <source>
        <dbReference type="EMBL" id="MBF9222789.1"/>
    </source>
</evidence>
<dbReference type="PANTHER" id="PTHR32182">
    <property type="entry name" value="DNA REPLICATION AND REPAIR PROTEIN RECF"/>
    <property type="match status" value="1"/>
</dbReference>
<feature type="domain" description="Endonuclease GajA/Old nuclease/RecF-like AAA" evidence="1">
    <location>
        <begin position="16"/>
        <end position="60"/>
    </location>
</feature>
<dbReference type="Pfam" id="PF13304">
    <property type="entry name" value="AAA_21"/>
    <property type="match status" value="1"/>
</dbReference>
<dbReference type="InterPro" id="IPR014555">
    <property type="entry name" value="RecF-like"/>
</dbReference>
<name>A0ABS0I738_9BACT</name>
<sequence length="443" mass="49090">MAQESESTAKRAELPMRLTRLRVKNFRSIADIDIPLSPLTVLVGPNGSGKSNVVDALRFVRDVLAHGLDQAVMDREGMGVVQRWGTEGEGVTIGITVELPEMVNPHKYGSNPTPEPAAKVDYEFCIGDLHGEGLVVIGESILINAKGEPPMKVVVNEEGEFVEYGKRQWKRTNFDSDFWQRQDVNGPEIHFMKSESYLFGDGKWSKKYVEENGYSWRRNGIAAIRTEKEIHDSLFYNLNPSDLRQPQKMVKESPYDENGRNLAAVLRSLFRTGGGANWDGLLFALRQTVPGFSDIEVESVGGYLATKLLYHNGTAKSRASYLGQESDGTIRMMGLLAALYQEPAQPFICIEEPEANIHPGALAILAGVIDEASLRSQILVTTHSPDMLDHLPVESFLVVEKVGDTTHVGPLDASQISSVRKRLFTPGELFRMEGLQRQTESAS</sequence>
<proteinExistence type="predicted"/>
<reference evidence="3 4" key="1">
    <citation type="submission" date="2020-11" db="EMBL/GenBank/DDBJ databases">
        <authorList>
            <person name="Kim M.K."/>
        </authorList>
    </citation>
    <scope>NUCLEOTIDE SEQUENCE [LARGE SCALE GENOMIC DNA]</scope>
    <source>
        <strain evidence="3 4">BT662</strain>
    </source>
</reference>
<dbReference type="EMBL" id="JADQDM010000009">
    <property type="protein sequence ID" value="MBF9222789.1"/>
    <property type="molecule type" value="Genomic_DNA"/>
</dbReference>